<keyword evidence="8" id="KW-1133">Transmembrane helix</keyword>
<protein>
    <recommendedName>
        <fullName evidence="9">Peptidase S8/S53 domain-containing protein</fullName>
    </recommendedName>
</protein>
<feature type="region of interest" description="Disordered" evidence="7">
    <location>
        <begin position="146"/>
        <end position="167"/>
    </location>
</feature>
<dbReference type="EMBL" id="PYSW02000065">
    <property type="protein sequence ID" value="KAG2372862.1"/>
    <property type="molecule type" value="Genomic_DNA"/>
</dbReference>
<gene>
    <name evidence="10" type="ORF">C9374_013069</name>
</gene>
<keyword evidence="8" id="KW-0812">Transmembrane</keyword>
<dbReference type="InterPro" id="IPR022398">
    <property type="entry name" value="Peptidase_S8_His-AS"/>
</dbReference>
<sequence length="1071" mass="116680">MTLSREQSSFALESISDRRGVLRSFLVALVLCVCLTSAALIIPTCASSLPLKKKPSSSVIHFRASSLSSEDEHGQAVAATAPFVLNEGNNLLSMANRKKMDALINFRPMTTTVDNNNNNHIAMEEPKYQFIVKFASPKSIHHDEVVDISSRGSSSSSHDEASVRRQSLSSSGLMTKWMRSNNVLANNVVSVVAKASELDQANRENPSLFEWIGEYETKFKSTLNFQFLEEKSREQLNKASAHSERLMAESTSSMLDIVISLIPSLEAIQAGKEHEELQQVVSSLNSILESKFRKDQEFTSIILHHANECEMSFSPLKAAQIGEILLSHPHVHFIERKLEMTLHNRYASALMQQASSTSASSTTSSTPFYDMGIYGTNQVVAVSDSGLDHDNCFFYDSKTTPTVNVLDMNRRKVVYYSSKNGDNMDGIDGHGTHVCGAIVGSIENQSLNASLNRYHGMAPGSKIWFTDIQAGNGGLSIPNPVTPIFQLPYDNGVRIFSNSWGCGPDSFVSCNYDCSNCQLTRAVGTYAAGSSVTNADCKALFGTSTCCNICNVYSSQCQAIDKFLWERKDAVILFSQGNSGYLSEFGNTGYPAVSKNTISVGAHHTSNAGFVDGINYQDFVKKMQDAGLPFTSTAQCCAYSGSNYQAVREYCCPNTIAQLYSSQPSIYNENNLAYFSSRGPACGGRIKPDVVAVGHTVISTHSDGSLTTKQCGTQTPQLGNSAALLLMSGTSMATPLTAGAVSLLREYFQKYAQLSTPKGTLLKAALIHSATPLTGSVAVSSNENNRKNIQQAYGSPNFYDGFGKVQLGNLLKDSNGNALDMKIWEAGFTSSSEVLRVCLRMKKTVKSPSAFKATLAWYDMPSSIAVEPKLIHDLDLIVNQYTWNVNTKESSNLQLILANGATEYADDKNNVERVSVSGISNSAAAAEYQMLSMQIVNYGITANTKQDFSLLATYRKGDWELLDSTECIYQLSVDPTQPQKGNVDIETAPSVPLVTTLSIVGGIAVYVSVLIGSIILILMYRSWRRSKQGKAASASSTTTINQASLVAASQEIMMDDMAVSEYYYRRDSKLN</sequence>
<evidence type="ECO:0000256" key="3">
    <source>
        <dbReference type="ARBA" id="ARBA00022801"/>
    </source>
</evidence>
<feature type="transmembrane region" description="Helical" evidence="8">
    <location>
        <begin position="997"/>
        <end position="1020"/>
    </location>
</feature>
<dbReference type="RefSeq" id="XP_044542037.1">
    <property type="nucleotide sequence ID" value="XM_044688905.1"/>
</dbReference>
<dbReference type="Proteomes" id="UP000816034">
    <property type="component" value="Unassembled WGS sequence"/>
</dbReference>
<dbReference type="PANTHER" id="PTHR43399">
    <property type="entry name" value="SUBTILISIN-RELATED"/>
    <property type="match status" value="1"/>
</dbReference>
<feature type="active site" description="Charge relay system" evidence="5 6">
    <location>
        <position position="731"/>
    </location>
</feature>
<evidence type="ECO:0000256" key="8">
    <source>
        <dbReference type="SAM" id="Phobius"/>
    </source>
</evidence>
<dbReference type="InterPro" id="IPR023828">
    <property type="entry name" value="Peptidase_S8_Ser-AS"/>
</dbReference>
<dbReference type="InterPro" id="IPR036852">
    <property type="entry name" value="Peptidase_S8/S53_dom_sf"/>
</dbReference>
<dbReference type="InterPro" id="IPR034058">
    <property type="entry name" value="TagA/B/C/D_pept_dom"/>
</dbReference>
<dbReference type="SUPFAM" id="SSF49785">
    <property type="entry name" value="Galactose-binding domain-like"/>
    <property type="match status" value="1"/>
</dbReference>
<dbReference type="CDD" id="cd04842">
    <property type="entry name" value="Peptidases_S8_Kp43_protease"/>
    <property type="match status" value="1"/>
</dbReference>
<keyword evidence="11" id="KW-1185">Reference proteome</keyword>
<dbReference type="Pfam" id="PF00082">
    <property type="entry name" value="Peptidase_S8"/>
    <property type="match status" value="1"/>
</dbReference>
<comment type="caution">
    <text evidence="10">The sequence shown here is derived from an EMBL/GenBank/DDBJ whole genome shotgun (WGS) entry which is preliminary data.</text>
</comment>
<evidence type="ECO:0000256" key="6">
    <source>
        <dbReference type="PROSITE-ProRule" id="PRU01240"/>
    </source>
</evidence>
<keyword evidence="2 6" id="KW-0645">Protease</keyword>
<organism evidence="10 11">
    <name type="scientific">Naegleria lovaniensis</name>
    <name type="common">Amoeba</name>
    <dbReference type="NCBI Taxonomy" id="51637"/>
    <lineage>
        <taxon>Eukaryota</taxon>
        <taxon>Discoba</taxon>
        <taxon>Heterolobosea</taxon>
        <taxon>Tetramitia</taxon>
        <taxon>Eutetramitia</taxon>
        <taxon>Vahlkampfiidae</taxon>
        <taxon>Naegleria</taxon>
    </lineage>
</organism>
<evidence type="ECO:0000256" key="1">
    <source>
        <dbReference type="ARBA" id="ARBA00011073"/>
    </source>
</evidence>
<accession>A0AA88KHH5</accession>
<dbReference type="Gene3D" id="3.40.50.200">
    <property type="entry name" value="Peptidase S8/S53 domain"/>
    <property type="match status" value="1"/>
</dbReference>
<dbReference type="AlphaFoldDB" id="A0AA88KHH5"/>
<reference evidence="10 11" key="1">
    <citation type="journal article" date="2018" name="BMC Genomics">
        <title>The genome of Naegleria lovaniensis, the basis for a comparative approach to unravel pathogenicity factors of the human pathogenic amoeba N. fowleri.</title>
        <authorList>
            <person name="Liechti N."/>
            <person name="Schurch N."/>
            <person name="Bruggmann R."/>
            <person name="Wittwer M."/>
        </authorList>
    </citation>
    <scope>NUCLEOTIDE SEQUENCE [LARGE SCALE GENOMIC DNA]</scope>
    <source>
        <strain evidence="10 11">ATCC 30569</strain>
    </source>
</reference>
<dbReference type="SUPFAM" id="SSF52743">
    <property type="entry name" value="Subtilisin-like"/>
    <property type="match status" value="1"/>
</dbReference>
<dbReference type="InterPro" id="IPR051048">
    <property type="entry name" value="Peptidase_S8/S53_subtilisin"/>
</dbReference>
<dbReference type="PROSITE" id="PS51892">
    <property type="entry name" value="SUBTILASE"/>
    <property type="match status" value="1"/>
</dbReference>
<evidence type="ECO:0000259" key="9">
    <source>
        <dbReference type="Pfam" id="PF00082"/>
    </source>
</evidence>
<feature type="domain" description="Peptidase S8/S53" evidence="9">
    <location>
        <begin position="375"/>
        <end position="782"/>
    </location>
</feature>
<dbReference type="InterPro" id="IPR008979">
    <property type="entry name" value="Galactose-bd-like_sf"/>
</dbReference>
<evidence type="ECO:0000256" key="7">
    <source>
        <dbReference type="SAM" id="MobiDB-lite"/>
    </source>
</evidence>
<comment type="similarity">
    <text evidence="1 6">Belongs to the peptidase S8 family.</text>
</comment>
<evidence type="ECO:0000313" key="10">
    <source>
        <dbReference type="EMBL" id="KAG2372862.1"/>
    </source>
</evidence>
<evidence type="ECO:0000256" key="2">
    <source>
        <dbReference type="ARBA" id="ARBA00022670"/>
    </source>
</evidence>
<dbReference type="InterPro" id="IPR000209">
    <property type="entry name" value="Peptidase_S8/S53_dom"/>
</dbReference>
<keyword evidence="8" id="KW-0472">Membrane</keyword>
<proteinExistence type="inferred from homology"/>
<feature type="transmembrane region" description="Helical" evidence="8">
    <location>
        <begin position="21"/>
        <end position="42"/>
    </location>
</feature>
<evidence type="ECO:0000256" key="5">
    <source>
        <dbReference type="PIRSR" id="PIRSR615500-1"/>
    </source>
</evidence>
<dbReference type="InterPro" id="IPR015500">
    <property type="entry name" value="Peptidase_S8_subtilisin-rel"/>
</dbReference>
<evidence type="ECO:0000256" key="4">
    <source>
        <dbReference type="ARBA" id="ARBA00022825"/>
    </source>
</evidence>
<dbReference type="GeneID" id="68105522"/>
<feature type="active site" description="Charge relay system" evidence="5 6">
    <location>
        <position position="384"/>
    </location>
</feature>
<dbReference type="PANTHER" id="PTHR43399:SF4">
    <property type="entry name" value="CELL WALL-ASSOCIATED PROTEASE"/>
    <property type="match status" value="1"/>
</dbReference>
<dbReference type="PROSITE" id="PS00138">
    <property type="entry name" value="SUBTILASE_SER"/>
    <property type="match status" value="1"/>
</dbReference>
<dbReference type="GO" id="GO:0004252">
    <property type="term" value="F:serine-type endopeptidase activity"/>
    <property type="evidence" value="ECO:0007669"/>
    <property type="project" value="UniProtKB-UniRule"/>
</dbReference>
<evidence type="ECO:0000313" key="11">
    <source>
        <dbReference type="Proteomes" id="UP000816034"/>
    </source>
</evidence>
<keyword evidence="4 6" id="KW-0720">Serine protease</keyword>
<dbReference type="Gene3D" id="2.60.120.380">
    <property type="match status" value="1"/>
</dbReference>
<keyword evidence="3 6" id="KW-0378">Hydrolase</keyword>
<feature type="active site" description="Charge relay system" evidence="5 6">
    <location>
        <position position="430"/>
    </location>
</feature>
<dbReference type="GO" id="GO:0006508">
    <property type="term" value="P:proteolysis"/>
    <property type="evidence" value="ECO:0007669"/>
    <property type="project" value="UniProtKB-KW"/>
</dbReference>
<dbReference type="PRINTS" id="PR00723">
    <property type="entry name" value="SUBTILISIN"/>
</dbReference>
<name>A0AA88KHH5_NAELO</name>
<dbReference type="PROSITE" id="PS00137">
    <property type="entry name" value="SUBTILASE_HIS"/>
    <property type="match status" value="1"/>
</dbReference>